<evidence type="ECO:0000313" key="5">
    <source>
        <dbReference type="EMBL" id="KAL3779157.1"/>
    </source>
</evidence>
<dbReference type="AlphaFoldDB" id="A0ABD3NTN1"/>
<organism evidence="5 6">
    <name type="scientific">Cyclotella cryptica</name>
    <dbReference type="NCBI Taxonomy" id="29204"/>
    <lineage>
        <taxon>Eukaryota</taxon>
        <taxon>Sar</taxon>
        <taxon>Stramenopiles</taxon>
        <taxon>Ochrophyta</taxon>
        <taxon>Bacillariophyta</taxon>
        <taxon>Coscinodiscophyceae</taxon>
        <taxon>Thalassiosirophycidae</taxon>
        <taxon>Stephanodiscales</taxon>
        <taxon>Stephanodiscaceae</taxon>
        <taxon>Cyclotella</taxon>
    </lineage>
</organism>
<evidence type="ECO:0008006" key="7">
    <source>
        <dbReference type="Google" id="ProtNLM"/>
    </source>
</evidence>
<dbReference type="SUPFAM" id="SSF88723">
    <property type="entry name" value="PIN domain-like"/>
    <property type="match status" value="1"/>
</dbReference>
<reference evidence="5 6" key="1">
    <citation type="journal article" date="2020" name="G3 (Bethesda)">
        <title>Improved Reference Genome for Cyclotella cryptica CCMP332, a Model for Cell Wall Morphogenesis, Salinity Adaptation, and Lipid Production in Diatoms (Bacillariophyta).</title>
        <authorList>
            <person name="Roberts W.R."/>
            <person name="Downey K.M."/>
            <person name="Ruck E.C."/>
            <person name="Traller J.C."/>
            <person name="Alverson A.J."/>
        </authorList>
    </citation>
    <scope>NUCLEOTIDE SEQUENCE [LARGE SCALE GENOMIC DNA]</scope>
    <source>
        <strain evidence="5 6">CCMP332</strain>
    </source>
</reference>
<dbReference type="CDD" id="cd09864">
    <property type="entry name" value="PIN_Fcf1-like"/>
    <property type="match status" value="1"/>
</dbReference>
<proteinExistence type="predicted"/>
<dbReference type="Pfam" id="PF04900">
    <property type="entry name" value="Fcf1"/>
    <property type="match status" value="1"/>
</dbReference>
<keyword evidence="4" id="KW-0539">Nucleus</keyword>
<comment type="caution">
    <text evidence="5">The sequence shown here is derived from an EMBL/GenBank/DDBJ whole genome shotgun (WGS) entry which is preliminary data.</text>
</comment>
<dbReference type="Gene3D" id="3.40.50.1010">
    <property type="entry name" value="5'-nuclease"/>
    <property type="match status" value="1"/>
</dbReference>
<evidence type="ECO:0000313" key="6">
    <source>
        <dbReference type="Proteomes" id="UP001516023"/>
    </source>
</evidence>
<name>A0ABD3NTN1_9STRA</name>
<accession>A0ABD3NTN1</accession>
<dbReference type="InterPro" id="IPR037503">
    <property type="entry name" value="Fcf1_PIN"/>
</dbReference>
<evidence type="ECO:0000256" key="4">
    <source>
        <dbReference type="ARBA" id="ARBA00023242"/>
    </source>
</evidence>
<dbReference type="GO" id="GO:0005730">
    <property type="term" value="C:nucleolus"/>
    <property type="evidence" value="ECO:0007669"/>
    <property type="project" value="UniProtKB-SubCell"/>
</dbReference>
<dbReference type="EMBL" id="JABMIG020000403">
    <property type="protein sequence ID" value="KAL3779157.1"/>
    <property type="molecule type" value="Genomic_DNA"/>
</dbReference>
<keyword evidence="2" id="KW-0690">Ribosome biogenesis</keyword>
<evidence type="ECO:0000256" key="2">
    <source>
        <dbReference type="ARBA" id="ARBA00022517"/>
    </source>
</evidence>
<dbReference type="Proteomes" id="UP001516023">
    <property type="component" value="Unassembled WGS sequence"/>
</dbReference>
<comment type="subcellular location">
    <subcellularLocation>
        <location evidence="1">Nucleus</location>
        <location evidence="1">Nucleolus</location>
    </subcellularLocation>
</comment>
<evidence type="ECO:0000256" key="3">
    <source>
        <dbReference type="ARBA" id="ARBA00022552"/>
    </source>
</evidence>
<protein>
    <recommendedName>
        <fullName evidence="7">PIN domain-containing protein</fullName>
    </recommendedName>
</protein>
<sequence length="216" mass="24814">MDHQFPPPIKTADRVPHPELFLSNQRSNRRVLCHAGNNRANRSIHSQSTISKQKAAKKAANIKPRHVNQAISALFFQYNNQLGPPDHILIDTNCINFSIWNKMEIIRSMMDCVLAKCIPCIINCIMGELKKLGLKYKVVLGMAQDPRFERIPYNCKGCYANDCLVKMVTQWRCFIVATCNKELRGRIRKIPGVPCMYISRHRYTVERMPEAFGAPR</sequence>
<dbReference type="InterPro" id="IPR006984">
    <property type="entry name" value="Fcf1/UTP23"/>
</dbReference>
<evidence type="ECO:0000256" key="1">
    <source>
        <dbReference type="ARBA" id="ARBA00004604"/>
    </source>
</evidence>
<dbReference type="GO" id="GO:0006364">
    <property type="term" value="P:rRNA processing"/>
    <property type="evidence" value="ECO:0007669"/>
    <property type="project" value="UniProtKB-KW"/>
</dbReference>
<keyword evidence="6" id="KW-1185">Reference proteome</keyword>
<gene>
    <name evidence="5" type="ORF">HJC23_014004</name>
</gene>
<dbReference type="PANTHER" id="PTHR12416">
    <property type="entry name" value="RRNA-PROCESSING PROTEIN UTP23 HOMOLOG"/>
    <property type="match status" value="1"/>
</dbReference>
<dbReference type="FunFam" id="3.40.50.1010:FF:000035">
    <property type="entry name" value="Fcf1, putative"/>
    <property type="match status" value="1"/>
</dbReference>
<keyword evidence="3" id="KW-0698">rRNA processing</keyword>
<dbReference type="InterPro" id="IPR029060">
    <property type="entry name" value="PIN-like_dom_sf"/>
</dbReference>